<keyword evidence="7 11" id="KW-0862">Zinc</keyword>
<protein>
    <submittedName>
        <fullName evidence="14">Zn-dependent protease with chaperone function</fullName>
    </submittedName>
</protein>
<comment type="cofactor">
    <cofactor evidence="11">
        <name>Zn(2+)</name>
        <dbReference type="ChEBI" id="CHEBI:29105"/>
    </cofactor>
    <text evidence="11">Binds 1 zinc ion per subunit.</text>
</comment>
<dbReference type="CDD" id="cd07335">
    <property type="entry name" value="M48B_HtpX_like"/>
    <property type="match status" value="1"/>
</dbReference>
<reference evidence="14 15" key="1">
    <citation type="journal article" date="2019" name="Proc. Natl. Acad. Sci. U.S.A.">
        <title>Exaggeration and cooption of innate immunity for social defense.</title>
        <authorList>
            <person name="Kutsukake M."/>
            <person name="Moriyama M."/>
            <person name="Shigenobu S."/>
            <person name="Meng X.-Y."/>
            <person name="Nikoh N."/>
            <person name="Noda C."/>
            <person name="Kobayashi S."/>
            <person name="Fukatsu T."/>
        </authorList>
    </citation>
    <scope>NUCLEOTIDE SEQUENCE [LARGE SCALE GENOMIC DNA]</scope>
    <source>
        <strain evidence="14 15">Nmo</strain>
    </source>
</reference>
<dbReference type="GO" id="GO:0004222">
    <property type="term" value="F:metalloendopeptidase activity"/>
    <property type="evidence" value="ECO:0007669"/>
    <property type="project" value="InterPro"/>
</dbReference>
<dbReference type="InterPro" id="IPR001915">
    <property type="entry name" value="Peptidase_M48"/>
</dbReference>
<evidence type="ECO:0000313" key="14">
    <source>
        <dbReference type="EMBL" id="BBI01262.1"/>
    </source>
</evidence>
<comment type="similarity">
    <text evidence="11">Belongs to the peptidase M48 family.</text>
</comment>
<evidence type="ECO:0000256" key="5">
    <source>
        <dbReference type="ARBA" id="ARBA00022723"/>
    </source>
</evidence>
<feature type="transmembrane region" description="Helical" evidence="12">
    <location>
        <begin position="7"/>
        <end position="29"/>
    </location>
</feature>
<evidence type="ECO:0000259" key="13">
    <source>
        <dbReference type="Pfam" id="PF01435"/>
    </source>
</evidence>
<keyword evidence="15" id="KW-1185">Reference proteome</keyword>
<organism evidence="14 15">
    <name type="scientific">Buchnera aphidicola</name>
    <name type="common">Nipponaphis monzeni</name>
    <dbReference type="NCBI Taxonomy" id="2495405"/>
    <lineage>
        <taxon>Bacteria</taxon>
        <taxon>Pseudomonadati</taxon>
        <taxon>Pseudomonadota</taxon>
        <taxon>Gammaproteobacteria</taxon>
        <taxon>Enterobacterales</taxon>
        <taxon>Erwiniaceae</taxon>
        <taxon>Buchnera</taxon>
    </lineage>
</organism>
<dbReference type="EMBL" id="AP019379">
    <property type="protein sequence ID" value="BBI01262.1"/>
    <property type="molecule type" value="Genomic_DNA"/>
</dbReference>
<evidence type="ECO:0000256" key="7">
    <source>
        <dbReference type="ARBA" id="ARBA00022833"/>
    </source>
</evidence>
<dbReference type="PANTHER" id="PTHR43221:SF1">
    <property type="entry name" value="PROTEASE HTPX"/>
    <property type="match status" value="1"/>
</dbReference>
<dbReference type="RefSeq" id="WP_158344908.1">
    <property type="nucleotide sequence ID" value="NZ_AP019379.1"/>
</dbReference>
<dbReference type="GO" id="GO:0046872">
    <property type="term" value="F:metal ion binding"/>
    <property type="evidence" value="ECO:0007669"/>
    <property type="project" value="UniProtKB-KW"/>
</dbReference>
<feature type="domain" description="Peptidase M48" evidence="13">
    <location>
        <begin position="75"/>
        <end position="288"/>
    </location>
</feature>
<feature type="transmembrane region" description="Helical" evidence="12">
    <location>
        <begin position="192"/>
        <end position="217"/>
    </location>
</feature>
<keyword evidence="2" id="KW-1003">Cell membrane</keyword>
<keyword evidence="3 11" id="KW-0645">Protease</keyword>
<keyword evidence="4 12" id="KW-0812">Transmembrane</keyword>
<keyword evidence="9 11" id="KW-0482">Metalloprotease</keyword>
<evidence type="ECO:0000256" key="8">
    <source>
        <dbReference type="ARBA" id="ARBA00022989"/>
    </source>
</evidence>
<dbReference type="OrthoDB" id="15218at2"/>
<evidence type="ECO:0000256" key="9">
    <source>
        <dbReference type="ARBA" id="ARBA00023049"/>
    </source>
</evidence>
<accession>A0A455TAB2</accession>
<dbReference type="GO" id="GO:0005886">
    <property type="term" value="C:plasma membrane"/>
    <property type="evidence" value="ECO:0007669"/>
    <property type="project" value="UniProtKB-SubCell"/>
</dbReference>
<sequence>MFRYTIFIIANLTVMFILSIILNNININYNNNLCLIVTTGLFGFFGSLISLLCSKWIALKSVKGIIIRQPSNFNESWLMNAVSKQSKNVGIKTPEIAIYDAIHMNAFATGYSCNSSLIAFSSGLLEKMTKNEIQAVIAHEISHIKNGDMVTIVLLQGLINTFVILLSKIIAKIIVSIFYRNKDHFKHDSIDVIIYFVASIFLELTFSILASIITMWFSRYREFYADAYSARTVGKNNMISALKKLKMSYSTQEPSNIVTFCIHYKSNSFLNLFLSHPPIDKRIKALRKNYYI</sequence>
<keyword evidence="6 11" id="KW-0378">Hydrolase</keyword>
<keyword evidence="10 12" id="KW-0472">Membrane</keyword>
<dbReference type="InterPro" id="IPR050083">
    <property type="entry name" value="HtpX_protease"/>
</dbReference>
<dbReference type="GO" id="GO:0006508">
    <property type="term" value="P:proteolysis"/>
    <property type="evidence" value="ECO:0007669"/>
    <property type="project" value="UniProtKB-KW"/>
</dbReference>
<name>A0A455TAB2_9GAMM</name>
<feature type="transmembrane region" description="Helical" evidence="12">
    <location>
        <begin position="35"/>
        <end position="58"/>
    </location>
</feature>
<keyword evidence="8 12" id="KW-1133">Transmembrane helix</keyword>
<proteinExistence type="inferred from homology"/>
<comment type="subcellular location">
    <subcellularLocation>
        <location evidence="1">Cell membrane</location>
        <topology evidence="1">Multi-pass membrane protein</topology>
    </subcellularLocation>
</comment>
<feature type="transmembrane region" description="Helical" evidence="12">
    <location>
        <begin position="152"/>
        <end position="180"/>
    </location>
</feature>
<dbReference type="Pfam" id="PF01435">
    <property type="entry name" value="Peptidase_M48"/>
    <property type="match status" value="1"/>
</dbReference>
<dbReference type="AlphaFoldDB" id="A0A455TAB2"/>
<evidence type="ECO:0000313" key="15">
    <source>
        <dbReference type="Proteomes" id="UP000317544"/>
    </source>
</evidence>
<gene>
    <name evidence="14" type="primary">htpX</name>
    <name evidence="14" type="ORF">BUCNMO_255</name>
</gene>
<evidence type="ECO:0000256" key="2">
    <source>
        <dbReference type="ARBA" id="ARBA00022475"/>
    </source>
</evidence>
<evidence type="ECO:0000256" key="1">
    <source>
        <dbReference type="ARBA" id="ARBA00004651"/>
    </source>
</evidence>
<evidence type="ECO:0000256" key="3">
    <source>
        <dbReference type="ARBA" id="ARBA00022670"/>
    </source>
</evidence>
<dbReference type="Gene3D" id="3.30.2010.10">
    <property type="entry name" value="Metalloproteases ('zincins'), catalytic domain"/>
    <property type="match status" value="1"/>
</dbReference>
<keyword evidence="5" id="KW-0479">Metal-binding</keyword>
<evidence type="ECO:0000256" key="11">
    <source>
        <dbReference type="RuleBase" id="RU003983"/>
    </source>
</evidence>
<dbReference type="Proteomes" id="UP000317544">
    <property type="component" value="Chromosome"/>
</dbReference>
<evidence type="ECO:0000256" key="10">
    <source>
        <dbReference type="ARBA" id="ARBA00023136"/>
    </source>
</evidence>
<dbReference type="NCBIfam" id="NF003965">
    <property type="entry name" value="PRK05457.1"/>
    <property type="match status" value="1"/>
</dbReference>
<dbReference type="PANTHER" id="PTHR43221">
    <property type="entry name" value="PROTEASE HTPX"/>
    <property type="match status" value="1"/>
</dbReference>
<evidence type="ECO:0000256" key="6">
    <source>
        <dbReference type="ARBA" id="ARBA00022801"/>
    </source>
</evidence>
<evidence type="ECO:0000256" key="12">
    <source>
        <dbReference type="SAM" id="Phobius"/>
    </source>
</evidence>
<evidence type="ECO:0000256" key="4">
    <source>
        <dbReference type="ARBA" id="ARBA00022692"/>
    </source>
</evidence>